<organism evidence="1">
    <name type="scientific">Anguilla anguilla</name>
    <name type="common">European freshwater eel</name>
    <name type="synonym">Muraena anguilla</name>
    <dbReference type="NCBI Taxonomy" id="7936"/>
    <lineage>
        <taxon>Eukaryota</taxon>
        <taxon>Metazoa</taxon>
        <taxon>Chordata</taxon>
        <taxon>Craniata</taxon>
        <taxon>Vertebrata</taxon>
        <taxon>Euteleostomi</taxon>
        <taxon>Actinopterygii</taxon>
        <taxon>Neopterygii</taxon>
        <taxon>Teleostei</taxon>
        <taxon>Anguilliformes</taxon>
        <taxon>Anguillidae</taxon>
        <taxon>Anguilla</taxon>
    </lineage>
</organism>
<dbReference type="AlphaFoldDB" id="A0A0E9T7I2"/>
<reference evidence="1" key="1">
    <citation type="submission" date="2014-11" db="EMBL/GenBank/DDBJ databases">
        <authorList>
            <person name="Amaro Gonzalez C."/>
        </authorList>
    </citation>
    <scope>NUCLEOTIDE SEQUENCE</scope>
</reference>
<accession>A0A0E9T7I2</accession>
<protein>
    <submittedName>
        <fullName evidence="1">Uncharacterized protein</fullName>
    </submittedName>
</protein>
<dbReference type="EMBL" id="GBXM01058933">
    <property type="protein sequence ID" value="JAH49644.1"/>
    <property type="molecule type" value="Transcribed_RNA"/>
</dbReference>
<sequence>MFSLSRTTFSANFSRDNKIMTTCIKSGNKKS</sequence>
<proteinExistence type="predicted"/>
<name>A0A0E9T7I2_ANGAN</name>
<reference evidence="1" key="2">
    <citation type="journal article" date="2015" name="Fish Shellfish Immunol.">
        <title>Early steps in the European eel (Anguilla anguilla)-Vibrio vulnificus interaction in the gills: Role of the RtxA13 toxin.</title>
        <authorList>
            <person name="Callol A."/>
            <person name="Pajuelo D."/>
            <person name="Ebbesson L."/>
            <person name="Teles M."/>
            <person name="MacKenzie S."/>
            <person name="Amaro C."/>
        </authorList>
    </citation>
    <scope>NUCLEOTIDE SEQUENCE</scope>
</reference>
<evidence type="ECO:0000313" key="1">
    <source>
        <dbReference type="EMBL" id="JAH49644.1"/>
    </source>
</evidence>